<evidence type="ECO:0000313" key="1">
    <source>
        <dbReference type="EMBL" id="ODV96682.1"/>
    </source>
</evidence>
<name>A0A1E4TY37_PACTA</name>
<protein>
    <submittedName>
        <fullName evidence="1">Uncharacterized protein</fullName>
    </submittedName>
</protein>
<dbReference type="EMBL" id="KV454012">
    <property type="protein sequence ID" value="ODV96682.1"/>
    <property type="molecule type" value="Genomic_DNA"/>
</dbReference>
<dbReference type="OrthoDB" id="2797145at2759"/>
<gene>
    <name evidence="1" type="ORF">PACTADRAFT_25698</name>
</gene>
<evidence type="ECO:0000313" key="2">
    <source>
        <dbReference type="Proteomes" id="UP000094236"/>
    </source>
</evidence>
<keyword evidence="2" id="KW-1185">Reference proteome</keyword>
<feature type="non-terminal residue" evidence="1">
    <location>
        <position position="1"/>
    </location>
</feature>
<proteinExistence type="predicted"/>
<reference evidence="2" key="1">
    <citation type="submission" date="2016-05" db="EMBL/GenBank/DDBJ databases">
        <title>Comparative genomics of biotechnologically important yeasts.</title>
        <authorList>
            <consortium name="DOE Joint Genome Institute"/>
            <person name="Riley R."/>
            <person name="Haridas S."/>
            <person name="Wolfe K.H."/>
            <person name="Lopes M.R."/>
            <person name="Hittinger C.T."/>
            <person name="Goker M."/>
            <person name="Salamov A."/>
            <person name="Wisecaver J."/>
            <person name="Long T.M."/>
            <person name="Aerts A.L."/>
            <person name="Barry K."/>
            <person name="Choi C."/>
            <person name="Clum A."/>
            <person name="Coughlan A.Y."/>
            <person name="Deshpande S."/>
            <person name="Douglass A.P."/>
            <person name="Hanson S.J."/>
            <person name="Klenk H.-P."/>
            <person name="Labutti K."/>
            <person name="Lapidus A."/>
            <person name="Lindquist E."/>
            <person name="Lipzen A."/>
            <person name="Meier-Kolthoff J.P."/>
            <person name="Ohm R.A."/>
            <person name="Otillar R.P."/>
            <person name="Pangilinan J."/>
            <person name="Peng Y."/>
            <person name="Rokas A."/>
            <person name="Rosa C.A."/>
            <person name="Scheuner C."/>
            <person name="Sibirny A.A."/>
            <person name="Slot J.C."/>
            <person name="Stielow J.B."/>
            <person name="Sun H."/>
            <person name="Kurtzman C.P."/>
            <person name="Blackwell M."/>
            <person name="Grigoriev I.V."/>
            <person name="Jeffries T.W."/>
        </authorList>
    </citation>
    <scope>NUCLEOTIDE SEQUENCE [LARGE SCALE GENOMIC DNA]</scope>
    <source>
        <strain evidence="2">NRRL Y-2460</strain>
    </source>
</reference>
<feature type="non-terminal residue" evidence="1">
    <location>
        <position position="82"/>
    </location>
</feature>
<accession>A0A1E4TY37</accession>
<dbReference type="Proteomes" id="UP000094236">
    <property type="component" value="Unassembled WGS sequence"/>
</dbReference>
<sequence length="82" mass="8752">GCKKDAAILFKNNCLTVPVNFGAIFCGFIETFNLGAFVPSSGSMAPANNLQNVVFPVPFSPIITKISESLNSPASIFKWKSP</sequence>
<dbReference type="AlphaFoldDB" id="A0A1E4TY37"/>
<organism evidence="1 2">
    <name type="scientific">Pachysolen tannophilus NRRL Y-2460</name>
    <dbReference type="NCBI Taxonomy" id="669874"/>
    <lineage>
        <taxon>Eukaryota</taxon>
        <taxon>Fungi</taxon>
        <taxon>Dikarya</taxon>
        <taxon>Ascomycota</taxon>
        <taxon>Saccharomycotina</taxon>
        <taxon>Pichiomycetes</taxon>
        <taxon>Pachysolenaceae</taxon>
        <taxon>Pachysolen</taxon>
    </lineage>
</organism>